<feature type="domain" description="Cytochrome b/b6 C-terminal region profile" evidence="22">
    <location>
        <begin position="209"/>
        <end position="378"/>
    </location>
</feature>
<dbReference type="PANTHER" id="PTHR19271:SF16">
    <property type="entry name" value="CYTOCHROME B"/>
    <property type="match status" value="1"/>
</dbReference>
<dbReference type="GO" id="GO:0045275">
    <property type="term" value="C:respiratory chain complex III"/>
    <property type="evidence" value="ECO:0007669"/>
    <property type="project" value="InterPro"/>
</dbReference>
<comment type="cofactor">
    <cofactor evidence="20">
        <name>heme b</name>
        <dbReference type="ChEBI" id="CHEBI:60344"/>
    </cofactor>
    <text evidence="20">Binds 2 heme groups non-covalently.</text>
</comment>
<evidence type="ECO:0000259" key="21">
    <source>
        <dbReference type="PROSITE" id="PS51002"/>
    </source>
</evidence>
<dbReference type="InterPro" id="IPR048259">
    <property type="entry name" value="Cytochrome_b_N_euk/bac"/>
</dbReference>
<feature type="transmembrane region" description="Helical" evidence="20">
    <location>
        <begin position="319"/>
        <end position="339"/>
    </location>
</feature>
<evidence type="ECO:0000313" key="23">
    <source>
        <dbReference type="EMBL" id="AIY51010.1"/>
    </source>
</evidence>
<feature type="transmembrane region" description="Helical" evidence="20">
    <location>
        <begin position="345"/>
        <end position="364"/>
    </location>
</feature>
<evidence type="ECO:0000256" key="15">
    <source>
        <dbReference type="ARBA" id="ARBA00023128"/>
    </source>
</evidence>
<keyword evidence="12 20" id="KW-1133">Transmembrane helix</keyword>
<comment type="subunit">
    <text evidence="3">The cytochrome bc1 complex contains 3 respiratory subunits (MT-CYB, CYC1 and UQCRFS1), 2 core proteins (UQCRC1 and UQCRC2) and probably 6 low-molecular weight proteins.</text>
</comment>
<keyword evidence="10" id="KW-0999">Mitochondrion inner membrane</keyword>
<feature type="binding site" description="axial binding residue" evidence="19">
    <location>
        <position position="181"/>
    </location>
    <ligand>
        <name>heme b</name>
        <dbReference type="ChEBI" id="CHEBI:60344"/>
        <label>b562</label>
    </ligand>
    <ligandPart>
        <name>Fe</name>
        <dbReference type="ChEBI" id="CHEBI:18248"/>
    </ligandPart>
</feature>
<keyword evidence="9 19" id="KW-0479">Metal-binding</keyword>
<dbReference type="GO" id="GO:0005743">
    <property type="term" value="C:mitochondrial inner membrane"/>
    <property type="evidence" value="ECO:0007669"/>
    <property type="project" value="UniProtKB-SubCell"/>
</dbReference>
<evidence type="ECO:0000256" key="19">
    <source>
        <dbReference type="PIRSR" id="PIRSR038885-2"/>
    </source>
</evidence>
<dbReference type="InterPro" id="IPR030689">
    <property type="entry name" value="Cytochrome_b"/>
</dbReference>
<reference evidence="23" key="1">
    <citation type="submission" date="2014-08" db="EMBL/GenBank/DDBJ databases">
        <authorList>
            <person name="Egge J.J.D."/>
            <person name="Hagbo T.J."/>
        </authorList>
    </citation>
    <scope>NUCLEOTIDE SEQUENCE</scope>
    <source>
        <strain evidence="23">NmiTR-2</strain>
    </source>
</reference>
<keyword evidence="16 20" id="KW-0472">Membrane</keyword>
<organism evidence="23">
    <name type="scientific">Noturus miurus</name>
    <name type="common">brindled madtom</name>
    <dbReference type="NCBI Taxonomy" id="236596"/>
    <lineage>
        <taxon>Eukaryota</taxon>
        <taxon>Metazoa</taxon>
        <taxon>Chordata</taxon>
        <taxon>Craniata</taxon>
        <taxon>Vertebrata</taxon>
        <taxon>Euteleostomi</taxon>
        <taxon>Actinopterygii</taxon>
        <taxon>Neopterygii</taxon>
        <taxon>Teleostei</taxon>
        <taxon>Ostariophysi</taxon>
        <taxon>Siluriformes</taxon>
        <taxon>Ictaluridae</taxon>
        <taxon>Noturus</taxon>
    </lineage>
</organism>
<evidence type="ECO:0000256" key="20">
    <source>
        <dbReference type="RuleBase" id="RU362117"/>
    </source>
</evidence>
<dbReference type="GO" id="GO:0006122">
    <property type="term" value="P:mitochondrial electron transport, ubiquinol to cytochrome c"/>
    <property type="evidence" value="ECO:0007669"/>
    <property type="project" value="TreeGrafter"/>
</dbReference>
<evidence type="ECO:0000256" key="5">
    <source>
        <dbReference type="ARBA" id="ARBA00022448"/>
    </source>
</evidence>
<evidence type="ECO:0000256" key="10">
    <source>
        <dbReference type="ARBA" id="ARBA00022792"/>
    </source>
</evidence>
<feature type="binding site" description="axial binding residue" evidence="19">
    <location>
        <position position="195"/>
    </location>
    <ligand>
        <name>heme b</name>
        <dbReference type="ChEBI" id="CHEBI:60344"/>
        <label>b566</label>
    </ligand>
    <ligandPart>
        <name>Fe</name>
        <dbReference type="ChEBI" id="CHEBI:18248"/>
    </ligandPart>
</feature>
<evidence type="ECO:0000256" key="1">
    <source>
        <dbReference type="ARBA" id="ARBA00002566"/>
    </source>
</evidence>
<comment type="function">
    <text evidence="1 20">Component of the ubiquinol-cytochrome c reductase complex (complex III or cytochrome b-c1 complex) that is part of the mitochondrial respiratory chain. The b-c1 complex mediates electron transfer from ubiquinol to cytochrome c. Contributes to the generation of a proton gradient across the mitochondrial membrane that is then used for ATP synthesis.</text>
</comment>
<comment type="subcellular location">
    <subcellularLocation>
        <location evidence="2">Mitochondrion inner membrane</location>
        <topology evidence="2">Multi-pass membrane protein</topology>
    </subcellularLocation>
</comment>
<feature type="transmembrane region" description="Helical" evidence="20">
    <location>
        <begin position="228"/>
        <end position="249"/>
    </location>
</feature>
<keyword evidence="7 20" id="KW-0679">Respiratory chain</keyword>
<evidence type="ECO:0000256" key="11">
    <source>
        <dbReference type="ARBA" id="ARBA00022982"/>
    </source>
</evidence>
<dbReference type="InterPro" id="IPR048260">
    <property type="entry name" value="Cytochrome_b_C_euk/bac"/>
</dbReference>
<dbReference type="GO" id="GO:0008121">
    <property type="term" value="F:quinol-cytochrome-c reductase activity"/>
    <property type="evidence" value="ECO:0007669"/>
    <property type="project" value="InterPro"/>
</dbReference>
<dbReference type="SUPFAM" id="SSF81648">
    <property type="entry name" value="a domain/subunit of cytochrome bc1 complex (Ubiquinol-cytochrome c reductase)"/>
    <property type="match status" value="1"/>
</dbReference>
<keyword evidence="13 19" id="KW-0408">Iron</keyword>
<feature type="transmembrane region" description="Helical" evidence="20">
    <location>
        <begin position="112"/>
        <end position="132"/>
    </location>
</feature>
<evidence type="ECO:0000256" key="3">
    <source>
        <dbReference type="ARBA" id="ARBA00011660"/>
    </source>
</evidence>
<evidence type="ECO:0000256" key="4">
    <source>
        <dbReference type="ARBA" id="ARBA00013531"/>
    </source>
</evidence>
<evidence type="ECO:0000256" key="8">
    <source>
        <dbReference type="ARBA" id="ARBA00022692"/>
    </source>
</evidence>
<evidence type="ECO:0000256" key="6">
    <source>
        <dbReference type="ARBA" id="ARBA00022617"/>
    </source>
</evidence>
<dbReference type="PROSITE" id="PS51002">
    <property type="entry name" value="CYTB_NTER"/>
    <property type="match status" value="1"/>
</dbReference>
<comment type="similarity">
    <text evidence="17 20">Belongs to the cytochrome b family.</text>
</comment>
<dbReference type="InterPro" id="IPR005797">
    <property type="entry name" value="Cyt_b/b6_N"/>
</dbReference>
<name>A0A0E3ID33_9TELE</name>
<feature type="binding site" description="axial binding residue" evidence="19">
    <location>
        <position position="82"/>
    </location>
    <ligand>
        <name>heme b</name>
        <dbReference type="ChEBI" id="CHEBI:60344"/>
        <label>b562</label>
    </ligand>
    <ligandPart>
        <name>Fe</name>
        <dbReference type="ChEBI" id="CHEBI:18248"/>
    </ligandPart>
</feature>
<dbReference type="CDD" id="cd00284">
    <property type="entry name" value="Cytochrome_b_N"/>
    <property type="match status" value="1"/>
</dbReference>
<feature type="binding site" evidence="18">
    <location>
        <position position="200"/>
    </location>
    <ligand>
        <name>a ubiquinone</name>
        <dbReference type="ChEBI" id="CHEBI:16389"/>
    </ligand>
</feature>
<feature type="transmembrane region" description="Helical" evidence="20">
    <location>
        <begin position="287"/>
        <end position="307"/>
    </location>
</feature>
<keyword evidence="15 20" id="KW-0496">Mitochondrion</keyword>
<dbReference type="Pfam" id="PF00033">
    <property type="entry name" value="Cytochrome_B"/>
    <property type="match status" value="1"/>
</dbReference>
<feature type="transmembrane region" description="Helical" evidence="20">
    <location>
        <begin position="177"/>
        <end position="199"/>
    </location>
</feature>
<dbReference type="InterPro" id="IPR027387">
    <property type="entry name" value="Cytb/b6-like_sf"/>
</dbReference>
<dbReference type="PANTHER" id="PTHR19271">
    <property type="entry name" value="CYTOCHROME B"/>
    <property type="match status" value="1"/>
</dbReference>
<comment type="cofactor">
    <cofactor evidence="19">
        <name>heme</name>
        <dbReference type="ChEBI" id="CHEBI:30413"/>
    </cofactor>
    <text evidence="19">Binds 2 heme groups non-covalently.</text>
</comment>
<dbReference type="InterPro" id="IPR016174">
    <property type="entry name" value="Di-haem_cyt_TM"/>
</dbReference>
<dbReference type="PIRSF" id="PIRSF038885">
    <property type="entry name" value="COB"/>
    <property type="match status" value="1"/>
</dbReference>
<geneLocation type="mitochondrion" evidence="23"/>
<keyword evidence="11 20" id="KW-0249">Electron transport</keyword>
<feature type="binding site" description="axial binding residue" evidence="19">
    <location>
        <position position="96"/>
    </location>
    <ligand>
        <name>heme b</name>
        <dbReference type="ChEBI" id="CHEBI:60344"/>
        <label>b566</label>
    </ligand>
    <ligandPart>
        <name>Fe</name>
        <dbReference type="ChEBI" id="CHEBI:18248"/>
    </ligandPart>
</feature>
<keyword evidence="6 19" id="KW-0349">Heme</keyword>
<evidence type="ECO:0000256" key="16">
    <source>
        <dbReference type="ARBA" id="ARBA00023136"/>
    </source>
</evidence>
<reference evidence="23" key="2">
    <citation type="journal article" date="2015" name="PLoS ONE">
        <title>Comparative phylogeography of Mississippi embayment fishes.</title>
        <authorList>
            <person name="Egge J.J."/>
            <person name="Hagbo T.J."/>
        </authorList>
    </citation>
    <scope>NUCLEOTIDE SEQUENCE</scope>
    <source>
        <strain evidence="23">NmiTR-2</strain>
    </source>
</reference>
<keyword evidence="14" id="KW-0830">Ubiquinone</keyword>
<dbReference type="FunFam" id="1.20.810.10:FF:000002">
    <property type="entry name" value="Cytochrome b"/>
    <property type="match status" value="1"/>
</dbReference>
<evidence type="ECO:0000256" key="17">
    <source>
        <dbReference type="ARBA" id="ARBA00061233"/>
    </source>
</evidence>
<dbReference type="PROSITE" id="PS51003">
    <property type="entry name" value="CYTB_CTER"/>
    <property type="match status" value="1"/>
</dbReference>
<dbReference type="AlphaFoldDB" id="A0A0E3ID33"/>
<protein>
    <recommendedName>
        <fullName evidence="4 20">Cytochrome b</fullName>
    </recommendedName>
</protein>
<dbReference type="Pfam" id="PF00032">
    <property type="entry name" value="Cytochrom_B_C"/>
    <property type="match status" value="1"/>
</dbReference>
<keyword evidence="8 20" id="KW-0812">Transmembrane</keyword>
<evidence type="ECO:0000256" key="12">
    <source>
        <dbReference type="ARBA" id="ARBA00022989"/>
    </source>
</evidence>
<accession>A0A0E3ID33</accession>
<evidence type="ECO:0000259" key="22">
    <source>
        <dbReference type="PROSITE" id="PS51003"/>
    </source>
</evidence>
<dbReference type="CDD" id="cd00290">
    <property type="entry name" value="cytochrome_b_C"/>
    <property type="match status" value="1"/>
</dbReference>
<dbReference type="InterPro" id="IPR036150">
    <property type="entry name" value="Cyt_b/b6_C_sf"/>
</dbReference>
<evidence type="ECO:0000256" key="14">
    <source>
        <dbReference type="ARBA" id="ARBA00023075"/>
    </source>
</evidence>
<dbReference type="SUPFAM" id="SSF81342">
    <property type="entry name" value="Transmembrane di-heme cytochromes"/>
    <property type="match status" value="1"/>
</dbReference>
<dbReference type="Gene3D" id="1.20.810.10">
    <property type="entry name" value="Cytochrome Bc1 Complex, Chain C"/>
    <property type="match status" value="1"/>
</dbReference>
<gene>
    <name evidence="23" type="primary">cytb</name>
</gene>
<keyword evidence="5 20" id="KW-0813">Transport</keyword>
<evidence type="ECO:0000256" key="13">
    <source>
        <dbReference type="ARBA" id="ARBA00023004"/>
    </source>
</evidence>
<proteinExistence type="inferred from homology"/>
<dbReference type="InterPro" id="IPR005798">
    <property type="entry name" value="Cyt_b/b6_C"/>
</dbReference>
<evidence type="ECO:0000256" key="7">
    <source>
        <dbReference type="ARBA" id="ARBA00022660"/>
    </source>
</evidence>
<sequence>MVARKTHPLFKITNNALIDLPAPSNISAWWNFGSLLLLCLIAQILTGLFLAMHYTSDISTAFSSVAHICRDVNYGWLIRNLHANGASFFFICIYLHIGRGLYYGSYLYKETWNIGVVLLLLVMMTAFVGYVLPWGQMSFWGATVITNLLSAVPYMGDALVQWIWGGFSVDNATLTRFFAFHFLLPFTIIAATLLHALFLHETGSNNPTGLNSDADKISFHPYFSYKDLLGFVMLIVALASLALFSPNLLGDPENFTPANPLVTPPHIKPEWYFLFAYAILRSIPNKLGGVLALLFSILVLMVIPLLHTSKQRGLTFRPASQLLFWALVADVAVLTWIGGMPVEHPFIIIGQIASVLYFSLFLIFNPLMGWLENKIINF</sequence>
<evidence type="ECO:0000256" key="9">
    <source>
        <dbReference type="ARBA" id="ARBA00022723"/>
    </source>
</evidence>
<feature type="domain" description="Cytochrome b/b6 N-terminal region profile" evidence="21">
    <location>
        <begin position="1"/>
        <end position="208"/>
    </location>
</feature>
<feature type="transmembrane region" description="Helical" evidence="20">
    <location>
        <begin position="76"/>
        <end position="97"/>
    </location>
</feature>
<feature type="transmembrane region" description="Helical" evidence="20">
    <location>
        <begin position="144"/>
        <end position="165"/>
    </location>
</feature>
<feature type="transmembrane region" description="Helical" evidence="20">
    <location>
        <begin position="29"/>
        <end position="55"/>
    </location>
</feature>
<dbReference type="GO" id="GO:0016491">
    <property type="term" value="F:oxidoreductase activity"/>
    <property type="evidence" value="ECO:0007669"/>
    <property type="project" value="UniProtKB-UniRule"/>
</dbReference>
<evidence type="ECO:0000256" key="2">
    <source>
        <dbReference type="ARBA" id="ARBA00004448"/>
    </source>
</evidence>
<dbReference type="GO" id="GO:0046872">
    <property type="term" value="F:metal ion binding"/>
    <property type="evidence" value="ECO:0007669"/>
    <property type="project" value="UniProtKB-UniRule"/>
</dbReference>
<dbReference type="EMBL" id="KM363061">
    <property type="protein sequence ID" value="AIY51010.1"/>
    <property type="molecule type" value="Genomic_DNA"/>
</dbReference>
<evidence type="ECO:0000256" key="18">
    <source>
        <dbReference type="PIRSR" id="PIRSR038885-1"/>
    </source>
</evidence>